<keyword evidence="4" id="KW-1185">Reference proteome</keyword>
<evidence type="ECO:0000313" key="4">
    <source>
        <dbReference type="Proteomes" id="UP000215127"/>
    </source>
</evidence>
<name>A0A1X7RQX3_ZYMT9</name>
<reference evidence="3 4" key="1">
    <citation type="submission" date="2016-06" db="EMBL/GenBank/DDBJ databases">
        <authorList>
            <person name="Kjaerup R.B."/>
            <person name="Dalgaard T.S."/>
            <person name="Juul-Madsen H.R."/>
        </authorList>
    </citation>
    <scope>NUCLEOTIDE SEQUENCE [LARGE SCALE GENOMIC DNA]</scope>
</reference>
<organism evidence="3 4">
    <name type="scientific">Zymoseptoria tritici (strain ST99CH_3D7)</name>
    <dbReference type="NCBI Taxonomy" id="1276538"/>
    <lineage>
        <taxon>Eukaryota</taxon>
        <taxon>Fungi</taxon>
        <taxon>Dikarya</taxon>
        <taxon>Ascomycota</taxon>
        <taxon>Pezizomycotina</taxon>
        <taxon>Dothideomycetes</taxon>
        <taxon>Dothideomycetidae</taxon>
        <taxon>Mycosphaerellales</taxon>
        <taxon>Mycosphaerellaceae</taxon>
        <taxon>Zymoseptoria</taxon>
    </lineage>
</organism>
<gene>
    <name evidence="3" type="ORF">ZT3D7_G4947</name>
</gene>
<sequence>MPIKSQRWLPPRGSPRPRRSELTDMRFTKSFLATVPLSVLSFSQFSIAQSNSTSAVNTTTCNGQTYVYEELAGYGFIPGNARDKFGDTIGGIGSSIAIDRLSWVKVGKTYKGLLYSLPDRGWNTEGTLNYQSRIQKHLVSFTPSPSSSSQNPSRPNIEFTYLDTILLTDPRGQPTVGLDGGLTGPYLNFPECGELPSANYTGDGFGGSGSGGSRVVIDAEGLVLGRGGTFWVSDEYGDFVYQFSPTGRMIRAIRPPPAFTPIRNGSVSYSSDNPPRYDPALVPNPVDPTTGRANNQGLEGLTTNPSGTKLYALAQSALIQDGGSKKKTSRNARFLVYDISNPFAVAKLEAEYVVPLARFGNNDVARQSEIHYISPTQFLVLARDSNAGRGQGASTTSQYRHVDVFDISGATNVAGKSDCQGCQVATSAGVLNSNTTAAAYCSWLDFNVNSQLNRFGVRNGGAQSDGLLNEKWESLALVPVNAQPGYGFGRKDDADEYYLLSFSDNDFITQDGYLKGGEFKYADASGYNLDNQALLFKVKLPQGSQPLVG</sequence>
<dbReference type="Pfam" id="PF13449">
    <property type="entry name" value="Phytase-like"/>
    <property type="match status" value="1"/>
</dbReference>
<evidence type="ECO:0000313" key="3">
    <source>
        <dbReference type="EMBL" id="SMQ49796.1"/>
    </source>
</evidence>
<evidence type="ECO:0000259" key="2">
    <source>
        <dbReference type="Pfam" id="PF13449"/>
    </source>
</evidence>
<dbReference type="EMBL" id="LT853695">
    <property type="protein sequence ID" value="SMQ49796.1"/>
    <property type="molecule type" value="Genomic_DNA"/>
</dbReference>
<dbReference type="PANTHER" id="PTHR37957:SF1">
    <property type="entry name" value="PHYTASE-LIKE DOMAIN-CONTAINING PROTEIN"/>
    <property type="match status" value="1"/>
</dbReference>
<dbReference type="Proteomes" id="UP000215127">
    <property type="component" value="Chromosome 4"/>
</dbReference>
<evidence type="ECO:0000256" key="1">
    <source>
        <dbReference type="SAM" id="MobiDB-lite"/>
    </source>
</evidence>
<protein>
    <recommendedName>
        <fullName evidence="2">Phytase-like domain-containing protein</fullName>
    </recommendedName>
</protein>
<dbReference type="AlphaFoldDB" id="A0A1X7RQX3"/>
<dbReference type="InterPro" id="IPR027372">
    <property type="entry name" value="Phytase-like_dom"/>
</dbReference>
<feature type="region of interest" description="Disordered" evidence="1">
    <location>
        <begin position="1"/>
        <end position="20"/>
    </location>
</feature>
<proteinExistence type="predicted"/>
<accession>A0A1X7RQX3</accession>
<feature type="domain" description="Phytase-like" evidence="2">
    <location>
        <begin position="159"/>
        <end position="431"/>
    </location>
</feature>
<dbReference type="PANTHER" id="PTHR37957">
    <property type="entry name" value="BLR7070 PROTEIN"/>
    <property type="match status" value="1"/>
</dbReference>